<dbReference type="GO" id="GO:0030247">
    <property type="term" value="F:polysaccharide binding"/>
    <property type="evidence" value="ECO:0007669"/>
    <property type="project" value="InterPro"/>
</dbReference>
<comment type="caution">
    <text evidence="5">The sequence shown here is derived from an EMBL/GenBank/DDBJ whole genome shotgun (WGS) entry which is preliminary data.</text>
</comment>
<evidence type="ECO:0000256" key="1">
    <source>
        <dbReference type="ARBA" id="ARBA00004167"/>
    </source>
</evidence>
<dbReference type="Pfam" id="PF13947">
    <property type="entry name" value="GUB_WAK_bind"/>
    <property type="match status" value="1"/>
</dbReference>
<comment type="subcellular location">
    <subcellularLocation>
        <location evidence="1">Membrane</location>
        <topology evidence="1">Single-pass membrane protein</topology>
    </subcellularLocation>
</comment>
<evidence type="ECO:0000313" key="5">
    <source>
        <dbReference type="EMBL" id="KAB5573069.1"/>
    </source>
</evidence>
<dbReference type="Proteomes" id="UP000326939">
    <property type="component" value="Chromosome 1"/>
</dbReference>
<evidence type="ECO:0000256" key="3">
    <source>
        <dbReference type="SAM" id="SignalP"/>
    </source>
</evidence>
<reference evidence="6" key="1">
    <citation type="journal article" date="2019" name="Gigascience">
        <title>De novo genome assembly of the endangered Acer yangbiense, a plant species with extremely small populations endemic to Yunnan Province, China.</title>
        <authorList>
            <person name="Yang J."/>
            <person name="Wariss H.M."/>
            <person name="Tao L."/>
            <person name="Zhang R."/>
            <person name="Yun Q."/>
            <person name="Hollingsworth P."/>
            <person name="Dao Z."/>
            <person name="Luo G."/>
            <person name="Guo H."/>
            <person name="Ma Y."/>
            <person name="Sun W."/>
        </authorList>
    </citation>
    <scope>NUCLEOTIDE SEQUENCE [LARGE SCALE GENOMIC DNA]</scope>
    <source>
        <strain evidence="6">cv. br00</strain>
    </source>
</reference>
<accession>A0A5N5P0W7</accession>
<dbReference type="GO" id="GO:0016020">
    <property type="term" value="C:membrane"/>
    <property type="evidence" value="ECO:0007669"/>
    <property type="project" value="UniProtKB-SubCell"/>
</dbReference>
<organism evidence="5 6">
    <name type="scientific">Salix brachista</name>
    <dbReference type="NCBI Taxonomy" id="2182728"/>
    <lineage>
        <taxon>Eukaryota</taxon>
        <taxon>Viridiplantae</taxon>
        <taxon>Streptophyta</taxon>
        <taxon>Embryophyta</taxon>
        <taxon>Tracheophyta</taxon>
        <taxon>Spermatophyta</taxon>
        <taxon>Magnoliopsida</taxon>
        <taxon>eudicotyledons</taxon>
        <taxon>Gunneridae</taxon>
        <taxon>Pentapetalae</taxon>
        <taxon>rosids</taxon>
        <taxon>fabids</taxon>
        <taxon>Malpighiales</taxon>
        <taxon>Salicaceae</taxon>
        <taxon>Saliceae</taxon>
        <taxon>Salix</taxon>
    </lineage>
</organism>
<evidence type="ECO:0000313" key="6">
    <source>
        <dbReference type="Proteomes" id="UP000326939"/>
    </source>
</evidence>
<dbReference type="InterPro" id="IPR025287">
    <property type="entry name" value="WAK_GUB"/>
</dbReference>
<feature type="chain" id="PRO_5024461571" description="Wall-associated receptor kinase galacturonan-binding domain-containing protein" evidence="3">
    <location>
        <begin position="27"/>
        <end position="139"/>
    </location>
</feature>
<feature type="domain" description="Wall-associated receptor kinase galacturonan-binding" evidence="4">
    <location>
        <begin position="35"/>
        <end position="89"/>
    </location>
</feature>
<dbReference type="AlphaFoldDB" id="A0A5N5P0W7"/>
<sequence length="139" mass="15343">MTMAYKYFSSPIILLLLPTLFQLARAVAPMAKPGCEDHCGNISIPYPFGTTKDCYLDESFEIVCDETVNPPRVFIRKTNMEVRNIEEGAAAVVRGPIMSSNICSGRQSGPPVNLEGNPYLGCGEKVYDQHPFSIYRSSS</sequence>
<dbReference type="PANTHER" id="PTHR33491">
    <property type="entry name" value="OSJNBA0016N04.9 PROTEIN"/>
    <property type="match status" value="1"/>
</dbReference>
<name>A0A5N5P0W7_9ROSI</name>
<feature type="signal peptide" evidence="3">
    <location>
        <begin position="1"/>
        <end position="26"/>
    </location>
</feature>
<gene>
    <name evidence="5" type="ORF">DKX38_000263</name>
</gene>
<dbReference type="EMBL" id="VDCV01000001">
    <property type="protein sequence ID" value="KAB5573069.1"/>
    <property type="molecule type" value="Genomic_DNA"/>
</dbReference>
<keyword evidence="2 3" id="KW-0732">Signal</keyword>
<evidence type="ECO:0000256" key="2">
    <source>
        <dbReference type="ARBA" id="ARBA00022729"/>
    </source>
</evidence>
<proteinExistence type="predicted"/>
<protein>
    <recommendedName>
        <fullName evidence="4">Wall-associated receptor kinase galacturonan-binding domain-containing protein</fullName>
    </recommendedName>
</protein>
<evidence type="ECO:0000259" key="4">
    <source>
        <dbReference type="Pfam" id="PF13947"/>
    </source>
</evidence>
<keyword evidence="6" id="KW-1185">Reference proteome</keyword>